<reference evidence="4 5" key="1">
    <citation type="submission" date="2017-03" db="EMBL/GenBank/DDBJ databases">
        <title>Whole genome sequence of Micromonospora wenchangensis, isolated from mangrove soil.</title>
        <authorList>
            <person name="Yang H."/>
        </authorList>
    </citation>
    <scope>NUCLEOTIDE SEQUENCE [LARGE SCALE GENOMIC DNA]</scope>
    <source>
        <strain evidence="4 5">CCTCC AA 2012002</strain>
    </source>
</reference>
<dbReference type="InterPro" id="IPR016032">
    <property type="entry name" value="Sig_transdc_resp-reg_C-effctor"/>
</dbReference>
<name>A0A246RE21_9ACTN</name>
<evidence type="ECO:0000256" key="2">
    <source>
        <dbReference type="ARBA" id="ARBA00022840"/>
    </source>
</evidence>
<organism evidence="4 5">
    <name type="scientific">Micromonospora wenchangensis</name>
    <dbReference type="NCBI Taxonomy" id="1185415"/>
    <lineage>
        <taxon>Bacteria</taxon>
        <taxon>Bacillati</taxon>
        <taxon>Actinomycetota</taxon>
        <taxon>Actinomycetes</taxon>
        <taxon>Micromonosporales</taxon>
        <taxon>Micromonosporaceae</taxon>
        <taxon>Micromonospora</taxon>
    </lineage>
</organism>
<dbReference type="InterPro" id="IPR036388">
    <property type="entry name" value="WH-like_DNA-bd_sf"/>
</dbReference>
<gene>
    <name evidence="4" type="ORF">B5D80_28970</name>
</gene>
<dbReference type="PROSITE" id="PS00622">
    <property type="entry name" value="HTH_LUXR_1"/>
    <property type="match status" value="1"/>
</dbReference>
<protein>
    <recommendedName>
        <fullName evidence="3">HTH luxR-type domain-containing protein</fullName>
    </recommendedName>
</protein>
<dbReference type="Proteomes" id="UP000197174">
    <property type="component" value="Unassembled WGS sequence"/>
</dbReference>
<dbReference type="EMBL" id="MZMV01000075">
    <property type="protein sequence ID" value="OWU99794.1"/>
    <property type="molecule type" value="Genomic_DNA"/>
</dbReference>
<accession>A0A246RE21</accession>
<keyword evidence="5" id="KW-1185">Reference proteome</keyword>
<dbReference type="SUPFAM" id="SSF46894">
    <property type="entry name" value="C-terminal effector domain of the bipartite response regulators"/>
    <property type="match status" value="1"/>
</dbReference>
<dbReference type="InterPro" id="IPR041664">
    <property type="entry name" value="AAA_16"/>
</dbReference>
<dbReference type="GO" id="GO:0006355">
    <property type="term" value="P:regulation of DNA-templated transcription"/>
    <property type="evidence" value="ECO:0007669"/>
    <property type="project" value="InterPro"/>
</dbReference>
<comment type="caution">
    <text evidence="4">The sequence shown here is derived from an EMBL/GenBank/DDBJ whole genome shotgun (WGS) entry which is preliminary data.</text>
</comment>
<feature type="domain" description="HTH luxR-type" evidence="3">
    <location>
        <begin position="902"/>
        <end position="969"/>
    </location>
</feature>
<dbReference type="GO" id="GO:0005737">
    <property type="term" value="C:cytoplasm"/>
    <property type="evidence" value="ECO:0007669"/>
    <property type="project" value="TreeGrafter"/>
</dbReference>
<dbReference type="PANTHER" id="PTHR16305:SF35">
    <property type="entry name" value="TRANSCRIPTIONAL ACTIVATOR DOMAIN"/>
    <property type="match status" value="1"/>
</dbReference>
<dbReference type="PANTHER" id="PTHR16305">
    <property type="entry name" value="TESTICULAR SOLUBLE ADENYLYL CYCLASE"/>
    <property type="match status" value="1"/>
</dbReference>
<dbReference type="GO" id="GO:0004016">
    <property type="term" value="F:adenylate cyclase activity"/>
    <property type="evidence" value="ECO:0007669"/>
    <property type="project" value="TreeGrafter"/>
</dbReference>
<dbReference type="PROSITE" id="PS50043">
    <property type="entry name" value="HTH_LUXR_2"/>
    <property type="match status" value="1"/>
</dbReference>
<dbReference type="AlphaFoldDB" id="A0A246RE21"/>
<evidence type="ECO:0000259" key="3">
    <source>
        <dbReference type="PROSITE" id="PS50043"/>
    </source>
</evidence>
<dbReference type="InterPro" id="IPR011990">
    <property type="entry name" value="TPR-like_helical_dom_sf"/>
</dbReference>
<dbReference type="SMART" id="SM00421">
    <property type="entry name" value="HTH_LUXR"/>
    <property type="match status" value="1"/>
</dbReference>
<dbReference type="CDD" id="cd06170">
    <property type="entry name" value="LuxR_C_like"/>
    <property type="match status" value="1"/>
</dbReference>
<dbReference type="GO" id="GO:0005524">
    <property type="term" value="F:ATP binding"/>
    <property type="evidence" value="ECO:0007669"/>
    <property type="project" value="UniProtKB-KW"/>
</dbReference>
<keyword evidence="2" id="KW-0067">ATP-binding</keyword>
<evidence type="ECO:0000313" key="4">
    <source>
        <dbReference type="EMBL" id="OWU99794.1"/>
    </source>
</evidence>
<dbReference type="PRINTS" id="PR00038">
    <property type="entry name" value="HTHLUXR"/>
</dbReference>
<dbReference type="Gene3D" id="1.25.40.10">
    <property type="entry name" value="Tetratricopeptide repeat domain"/>
    <property type="match status" value="1"/>
</dbReference>
<sequence>MFLVFPATGIVPAIPIGVSQGIHVICVTAAGLEDALSGSPFVGRRPEVARIRAAHADSVRTGTQVVCEVVGDPGIGKTRLVHAALDGCVPAPPRAVGTCVEAERDIPFHVFRHAFGAPHPVSADPQHPTAVPDGLLTPGTAAALDVRQFRTYQLARRLLTLAARDGLALVLDDLHWADTSSTGLVAHLLRYPVPAPLLLILVYRPRQLDTAMPFGPPEAGVPGVRGRERIELGPLSLAETVALYPHEDPAELGRRHDRAAGNPGYLVALDGLGPADGDRDPPSTTEPRLTDRAVATLRAEWAGLSPVDATCLRAAAVCGTPSAVDLLAEVARLPARQVTESAWRLVRRDLLRVVPTTARFTFRHPVLRAAVAQDTDPAWRAEAHHRALTVLLARQAPPAERVAQAVHLLGLPHGRPVEPYVDVLCRAAEEIRGDAPDLAVRWLRTALHAVRPPAGSPDTRHDVTLLLARITGEMGNLAESRTLLREVVPELPVDPPGRRTAAVAQWVRVERLLGNYAEAAAISRRELVGTPTPTAGAYQLATELGAIGILSGHPSPVPGGAPDGEASGIDRAGLLAVRGLAAAHDGEVRIARELLAAGAPIVDALPDRDLRERPDCLLAVGLAELFLERPADATRHLDRGITLVRDAHRDDGLCQLLLGRSQVAYHRGQLGTVIGLTTEAGGIARRIGSRSLLSFALAFEAQATAWRGGPRDDDRAVALARTAVELANDLDSWSGRTAATALATATLLAGDPDTCVEMLTDAGGDSRLTRLQASLRPMWHELLCAAALAAGDLPEAYRRARAALADADLLGLPGQHAFAESAYGEVLLARGEVLTALPYLRTAADRFRAAGMTLRHSLALVAIARASEAVDQHGPAGRARRRAQELAARCGTERVGLRLARPVRALAETALTDREWHIARLASTGVTNRLIGRQLHISPRTVEAHLTRIYRKAGVESRSGLVAWVSRFDDTDR</sequence>
<dbReference type="Gene3D" id="1.10.10.10">
    <property type="entry name" value="Winged helix-like DNA-binding domain superfamily/Winged helix DNA-binding domain"/>
    <property type="match status" value="1"/>
</dbReference>
<evidence type="ECO:0000256" key="1">
    <source>
        <dbReference type="ARBA" id="ARBA00022741"/>
    </source>
</evidence>
<dbReference type="SUPFAM" id="SSF52540">
    <property type="entry name" value="P-loop containing nucleoside triphosphate hydrolases"/>
    <property type="match status" value="1"/>
</dbReference>
<evidence type="ECO:0000313" key="5">
    <source>
        <dbReference type="Proteomes" id="UP000197174"/>
    </source>
</evidence>
<dbReference type="GO" id="GO:0003677">
    <property type="term" value="F:DNA binding"/>
    <property type="evidence" value="ECO:0007669"/>
    <property type="project" value="InterPro"/>
</dbReference>
<dbReference type="Pfam" id="PF00196">
    <property type="entry name" value="GerE"/>
    <property type="match status" value="1"/>
</dbReference>
<dbReference type="InterPro" id="IPR027417">
    <property type="entry name" value="P-loop_NTPase"/>
</dbReference>
<dbReference type="Pfam" id="PF13191">
    <property type="entry name" value="AAA_16"/>
    <property type="match status" value="1"/>
</dbReference>
<dbReference type="InterPro" id="IPR000792">
    <property type="entry name" value="Tscrpt_reg_LuxR_C"/>
</dbReference>
<keyword evidence="1" id="KW-0547">Nucleotide-binding</keyword>
<proteinExistence type="predicted"/>